<dbReference type="InterPro" id="IPR017853">
    <property type="entry name" value="GH"/>
</dbReference>
<reference evidence="9" key="1">
    <citation type="submission" date="2025-08" db="UniProtKB">
        <authorList>
            <consortium name="RefSeq"/>
        </authorList>
    </citation>
    <scope>IDENTIFICATION</scope>
</reference>
<keyword evidence="2 4" id="KW-0378">Hydrolase</keyword>
<evidence type="ECO:0000259" key="7">
    <source>
        <dbReference type="PROSITE" id="PS51910"/>
    </source>
</evidence>
<accession>A0ABM4CH59</accession>
<proteinExistence type="inferred from homology"/>
<dbReference type="RefSeq" id="XP_065661060.1">
    <property type="nucleotide sequence ID" value="XM_065804988.1"/>
</dbReference>
<feature type="domain" description="GH18" evidence="7">
    <location>
        <begin position="20"/>
        <end position="326"/>
    </location>
</feature>
<evidence type="ECO:0000256" key="6">
    <source>
        <dbReference type="SAM" id="SignalP"/>
    </source>
</evidence>
<protein>
    <recommendedName>
        <fullName evidence="1">chitinase</fullName>
        <ecNumber evidence="1">3.2.1.14</ecNumber>
    </recommendedName>
</protein>
<dbReference type="PROSITE" id="PS51910">
    <property type="entry name" value="GH18_2"/>
    <property type="match status" value="1"/>
</dbReference>
<sequence length="332" mass="37475">MRSILVLFVVFGFFDLCNPHLISVYWGQDSAGGISLTFEKELLEYCKNFHYDIITIAFVDIFFDRNNKDNVLGINLSNHCNTSYEGYPDLLECPQIAEHIKECQKVGKKVVVSLGGASGLYGFNSADEAQDFAKTVWNLFLGGSSTVRPFKSAVLDGVDLDIEASSPLYYTTFVQAIRLLMSNDITKKYLITGAPQCPFPDYYLGPSKDTVLYDIGEEFDYLYVQFYNNYCCLGNENEFIAALKKWFNFSNETKTAHGKGPSIFVGLPSHPRASGGPEDYQTPEKVQAIYETIKSNKELGGFMLWDASFDSNNLIENQYYSALLYKFILKQN</sequence>
<dbReference type="GeneID" id="100214393"/>
<dbReference type="Gene3D" id="3.20.20.80">
    <property type="entry name" value="Glycosidases"/>
    <property type="match status" value="1"/>
</dbReference>
<keyword evidence="3 4" id="KW-0326">Glycosidase</keyword>
<dbReference type="InterPro" id="IPR050542">
    <property type="entry name" value="Glycosyl_Hydrlase18_Chitinase"/>
</dbReference>
<evidence type="ECO:0000256" key="1">
    <source>
        <dbReference type="ARBA" id="ARBA00012729"/>
    </source>
</evidence>
<dbReference type="Proteomes" id="UP001652625">
    <property type="component" value="Chromosome 09"/>
</dbReference>
<keyword evidence="6" id="KW-0732">Signal</keyword>
<evidence type="ECO:0000256" key="5">
    <source>
        <dbReference type="RuleBase" id="RU004453"/>
    </source>
</evidence>
<evidence type="ECO:0000256" key="3">
    <source>
        <dbReference type="ARBA" id="ARBA00023295"/>
    </source>
</evidence>
<dbReference type="PROSITE" id="PS01095">
    <property type="entry name" value="GH18_1"/>
    <property type="match status" value="1"/>
</dbReference>
<evidence type="ECO:0000256" key="2">
    <source>
        <dbReference type="ARBA" id="ARBA00022801"/>
    </source>
</evidence>
<dbReference type="PANTHER" id="PTHR45708:SF49">
    <property type="entry name" value="ENDOCHITINASE"/>
    <property type="match status" value="1"/>
</dbReference>
<feature type="chain" id="PRO_5046415065" description="chitinase" evidence="6">
    <location>
        <begin position="20"/>
        <end position="332"/>
    </location>
</feature>
<name>A0ABM4CH59_HYDVU</name>
<evidence type="ECO:0000256" key="4">
    <source>
        <dbReference type="RuleBase" id="RU000489"/>
    </source>
</evidence>
<gene>
    <name evidence="9" type="primary">LOC100214393</name>
</gene>
<dbReference type="Pfam" id="PF00704">
    <property type="entry name" value="Glyco_hydro_18"/>
    <property type="match status" value="1"/>
</dbReference>
<dbReference type="EC" id="3.2.1.14" evidence="1"/>
<dbReference type="InterPro" id="IPR001223">
    <property type="entry name" value="Glyco_hydro18_cat"/>
</dbReference>
<keyword evidence="8" id="KW-1185">Reference proteome</keyword>
<feature type="signal peptide" evidence="6">
    <location>
        <begin position="1"/>
        <end position="19"/>
    </location>
</feature>
<evidence type="ECO:0000313" key="9">
    <source>
        <dbReference type="RefSeq" id="XP_065661060.1"/>
    </source>
</evidence>
<organism evidence="8 9">
    <name type="scientific">Hydra vulgaris</name>
    <name type="common">Hydra</name>
    <name type="synonym">Hydra attenuata</name>
    <dbReference type="NCBI Taxonomy" id="6087"/>
    <lineage>
        <taxon>Eukaryota</taxon>
        <taxon>Metazoa</taxon>
        <taxon>Cnidaria</taxon>
        <taxon>Hydrozoa</taxon>
        <taxon>Hydroidolina</taxon>
        <taxon>Anthoathecata</taxon>
        <taxon>Aplanulata</taxon>
        <taxon>Hydridae</taxon>
        <taxon>Hydra</taxon>
    </lineage>
</organism>
<dbReference type="PANTHER" id="PTHR45708">
    <property type="entry name" value="ENDOCHITINASE"/>
    <property type="match status" value="1"/>
</dbReference>
<comment type="similarity">
    <text evidence="5">Belongs to the glycosyl hydrolase 18 family.</text>
</comment>
<evidence type="ECO:0000313" key="8">
    <source>
        <dbReference type="Proteomes" id="UP001652625"/>
    </source>
</evidence>
<dbReference type="SUPFAM" id="SSF51445">
    <property type="entry name" value="(Trans)glycosidases"/>
    <property type="match status" value="1"/>
</dbReference>
<dbReference type="InterPro" id="IPR001579">
    <property type="entry name" value="Glyco_hydro_18_chit_AS"/>
</dbReference>